<evidence type="ECO:0000313" key="1">
    <source>
        <dbReference type="EMBL" id="GAG99178.1"/>
    </source>
</evidence>
<sequence length="80" mass="9018">MTCECKRCGKVFEKFFCPECEELSIQKLAQIMEQELKQKEQNLTSRLSRAAEACPFCDCVAIDEMGHCEGCGKLTRPPPA</sequence>
<name>X1CSV6_9ZZZZ</name>
<proteinExistence type="predicted"/>
<protein>
    <submittedName>
        <fullName evidence="1">Uncharacterized protein</fullName>
    </submittedName>
</protein>
<reference evidence="1" key="1">
    <citation type="journal article" date="2014" name="Front. Microbiol.">
        <title>High frequency of phylogenetically diverse reductive dehalogenase-homologous genes in deep subseafloor sedimentary metagenomes.</title>
        <authorList>
            <person name="Kawai M."/>
            <person name="Futagami T."/>
            <person name="Toyoda A."/>
            <person name="Takaki Y."/>
            <person name="Nishi S."/>
            <person name="Hori S."/>
            <person name="Arai W."/>
            <person name="Tsubouchi T."/>
            <person name="Morono Y."/>
            <person name="Uchiyama I."/>
            <person name="Ito T."/>
            <person name="Fujiyama A."/>
            <person name="Inagaki F."/>
            <person name="Takami H."/>
        </authorList>
    </citation>
    <scope>NUCLEOTIDE SEQUENCE</scope>
    <source>
        <strain evidence="1">Expedition CK06-06</strain>
    </source>
</reference>
<comment type="caution">
    <text evidence="1">The sequence shown here is derived from an EMBL/GenBank/DDBJ whole genome shotgun (WGS) entry which is preliminary data.</text>
</comment>
<organism evidence="1">
    <name type="scientific">marine sediment metagenome</name>
    <dbReference type="NCBI Taxonomy" id="412755"/>
    <lineage>
        <taxon>unclassified sequences</taxon>
        <taxon>metagenomes</taxon>
        <taxon>ecological metagenomes</taxon>
    </lineage>
</organism>
<gene>
    <name evidence="1" type="ORF">S01H4_49404</name>
</gene>
<accession>X1CSV6</accession>
<dbReference type="EMBL" id="BART01027941">
    <property type="protein sequence ID" value="GAG99178.1"/>
    <property type="molecule type" value="Genomic_DNA"/>
</dbReference>
<dbReference type="AlphaFoldDB" id="X1CSV6"/>